<evidence type="ECO:0000313" key="4">
    <source>
        <dbReference type="Proteomes" id="UP001596303"/>
    </source>
</evidence>
<organism evidence="3 4">
    <name type="scientific">Ponticaulis profundi</name>
    <dbReference type="NCBI Taxonomy" id="2665222"/>
    <lineage>
        <taxon>Bacteria</taxon>
        <taxon>Pseudomonadati</taxon>
        <taxon>Pseudomonadota</taxon>
        <taxon>Alphaproteobacteria</taxon>
        <taxon>Hyphomonadales</taxon>
        <taxon>Hyphomonadaceae</taxon>
        <taxon>Ponticaulis</taxon>
    </lineage>
</organism>
<keyword evidence="4" id="KW-1185">Reference proteome</keyword>
<protein>
    <submittedName>
        <fullName evidence="3">Uncharacterized protein</fullName>
    </submittedName>
</protein>
<reference evidence="4" key="1">
    <citation type="journal article" date="2019" name="Int. J. Syst. Evol. Microbiol.">
        <title>The Global Catalogue of Microorganisms (GCM) 10K type strain sequencing project: providing services to taxonomists for standard genome sequencing and annotation.</title>
        <authorList>
            <consortium name="The Broad Institute Genomics Platform"/>
            <consortium name="The Broad Institute Genome Sequencing Center for Infectious Disease"/>
            <person name="Wu L."/>
            <person name="Ma J."/>
        </authorList>
    </citation>
    <scope>NUCLEOTIDE SEQUENCE [LARGE SCALE GENOMIC DNA]</scope>
    <source>
        <strain evidence="4">CGMCC-1.15741</strain>
    </source>
</reference>
<evidence type="ECO:0000256" key="1">
    <source>
        <dbReference type="SAM" id="MobiDB-lite"/>
    </source>
</evidence>
<dbReference type="EMBL" id="JBHSSW010000002">
    <property type="protein sequence ID" value="MFC6196640.1"/>
    <property type="molecule type" value="Genomic_DNA"/>
</dbReference>
<comment type="caution">
    <text evidence="3">The sequence shown here is derived from an EMBL/GenBank/DDBJ whole genome shotgun (WGS) entry which is preliminary data.</text>
</comment>
<proteinExistence type="predicted"/>
<gene>
    <name evidence="3" type="ORF">ACFQDM_01045</name>
</gene>
<keyword evidence="2" id="KW-0812">Transmembrane</keyword>
<feature type="compositionally biased region" description="Low complexity" evidence="1">
    <location>
        <begin position="107"/>
        <end position="118"/>
    </location>
</feature>
<feature type="transmembrane region" description="Helical" evidence="2">
    <location>
        <begin position="6"/>
        <end position="26"/>
    </location>
</feature>
<name>A0ABW1S4P8_9PROT</name>
<dbReference type="Proteomes" id="UP001596303">
    <property type="component" value="Unassembled WGS sequence"/>
</dbReference>
<feature type="region of interest" description="Disordered" evidence="1">
    <location>
        <begin position="107"/>
        <end position="146"/>
    </location>
</feature>
<accession>A0ABW1S4P8</accession>
<sequence>MVELLSTMWIYLAGAGAIGLILGWAFRGAFLPRPKSINVEVPVREPRDTELSDDQKQALERAERADAAVADLEARLKETAERDAQLQAEINQAKFVIDELEAQLNAASQSAPASAESASEADDTDAQTLFEDDQSENDDEAVTFTNDPALEWREKYLKARVYFLEDQLKAAKEDAESSDMAKPEAEPMSAPEPMVVPVAEPIADPVLVQELETAKARLAEVEPVLKEVPDLVNKIERLHDELERAHSINDALKAKEHAQPATSETPQLGRLKWQNRYLQARITHLEANASSVETEAALPVPKQPAPLPVANNELAELKAELARMAAADGSTEQELTKLRWRNRYLEGRVKYLEAAALDEESEADDSVLPAEASATPVTIVEDGEPADDIPEEEGVFEQDAFVDDSEEVRPPSLDTPRGGKPDDLKKIGGIGPKIEGILHELGIFHFDQIANWSKGETQWIDNYLRFQGRVQQEDWVEQARDLGSSNASS</sequence>
<evidence type="ECO:0000256" key="2">
    <source>
        <dbReference type="SAM" id="Phobius"/>
    </source>
</evidence>
<feature type="compositionally biased region" description="Acidic residues" evidence="1">
    <location>
        <begin position="119"/>
        <end position="141"/>
    </location>
</feature>
<keyword evidence="2" id="KW-1133">Transmembrane helix</keyword>
<feature type="region of interest" description="Disordered" evidence="1">
    <location>
        <begin position="401"/>
        <end position="422"/>
    </location>
</feature>
<evidence type="ECO:0000313" key="3">
    <source>
        <dbReference type="EMBL" id="MFC6196640.1"/>
    </source>
</evidence>
<dbReference type="RefSeq" id="WP_377374317.1">
    <property type="nucleotide sequence ID" value="NZ_JBHSSW010000002.1"/>
</dbReference>
<keyword evidence="2" id="KW-0472">Membrane</keyword>